<reference evidence="1" key="1">
    <citation type="submission" date="2020-04" db="EMBL/GenBank/DDBJ databases">
        <authorList>
            <person name="Chiriac C."/>
            <person name="Salcher M."/>
            <person name="Ghai R."/>
            <person name="Kavagutti S V."/>
        </authorList>
    </citation>
    <scope>NUCLEOTIDE SEQUENCE</scope>
</reference>
<organism evidence="1">
    <name type="scientific">uncultured Caudovirales phage</name>
    <dbReference type="NCBI Taxonomy" id="2100421"/>
    <lineage>
        <taxon>Viruses</taxon>
        <taxon>Duplodnaviria</taxon>
        <taxon>Heunggongvirae</taxon>
        <taxon>Uroviricota</taxon>
        <taxon>Caudoviricetes</taxon>
        <taxon>Peduoviridae</taxon>
        <taxon>Maltschvirus</taxon>
        <taxon>Maltschvirus maltsch</taxon>
    </lineage>
</organism>
<proteinExistence type="predicted"/>
<evidence type="ECO:0000313" key="1">
    <source>
        <dbReference type="EMBL" id="CAB4168708.1"/>
    </source>
</evidence>
<sequence>MSDNHINTRTPITADGATVNRIWFLFFDTIKRKTDMFTGKTSSTAVAGTAPALPTTPQGYIVINIEGTDYKVPYYK</sequence>
<dbReference type="EMBL" id="LR796832">
    <property type="protein sequence ID" value="CAB4168708.1"/>
    <property type="molecule type" value="Genomic_DNA"/>
</dbReference>
<accession>A0A6J5PHS0</accession>
<name>A0A6J5PHS0_9CAUD</name>
<gene>
    <name evidence="1" type="ORF">UFOVP580_21</name>
</gene>
<protein>
    <submittedName>
        <fullName evidence="1">Uncharacterized protein</fullName>
    </submittedName>
</protein>